<dbReference type="PANTHER" id="PTHR46018:SF2">
    <property type="entry name" value="ZINC PHOSPHODIESTERASE ELAC PROTEIN 1"/>
    <property type="match status" value="1"/>
</dbReference>
<sequence>MKIIFLGTSGSMPTQNRNSSSIAIRRKGEVILLDCGEGTQRRMVEARLGFRRRMKIFISHLHGDHVLGLPGLLQSMTLLKRERPLEIYGPQGLAGFIDAFSSVLGGPGFPTTIHEIMSEGVILETPEYEVRAIQADHDGPSWSYIIEEKPRPGRFHPERAISRGIPEGPLWKK</sequence>
<evidence type="ECO:0000313" key="1">
    <source>
        <dbReference type="EMBL" id="GAI41801.1"/>
    </source>
</evidence>
<gene>
    <name evidence="1" type="ORF">S06H3_44711</name>
</gene>
<dbReference type="Pfam" id="PF23023">
    <property type="entry name" value="Anti-Pycsar_Apyc1"/>
    <property type="match status" value="1"/>
</dbReference>
<reference evidence="1" key="1">
    <citation type="journal article" date="2014" name="Front. Microbiol.">
        <title>High frequency of phylogenetically diverse reductive dehalogenase-homologous genes in deep subseafloor sedimentary metagenomes.</title>
        <authorList>
            <person name="Kawai M."/>
            <person name="Futagami T."/>
            <person name="Toyoda A."/>
            <person name="Takaki Y."/>
            <person name="Nishi S."/>
            <person name="Hori S."/>
            <person name="Arai W."/>
            <person name="Tsubouchi T."/>
            <person name="Morono Y."/>
            <person name="Uchiyama I."/>
            <person name="Ito T."/>
            <person name="Fujiyama A."/>
            <person name="Inagaki F."/>
            <person name="Takami H."/>
        </authorList>
    </citation>
    <scope>NUCLEOTIDE SEQUENCE</scope>
    <source>
        <strain evidence="1">Expedition CK06-06</strain>
    </source>
</reference>
<dbReference type="PANTHER" id="PTHR46018">
    <property type="entry name" value="ZINC PHOSPHODIESTERASE ELAC PROTEIN 1"/>
    <property type="match status" value="1"/>
</dbReference>
<organism evidence="1">
    <name type="scientific">marine sediment metagenome</name>
    <dbReference type="NCBI Taxonomy" id="412755"/>
    <lineage>
        <taxon>unclassified sequences</taxon>
        <taxon>metagenomes</taxon>
        <taxon>ecological metagenomes</taxon>
    </lineage>
</organism>
<dbReference type="SUPFAM" id="SSF56281">
    <property type="entry name" value="Metallo-hydrolase/oxidoreductase"/>
    <property type="match status" value="1"/>
</dbReference>
<accession>X1PH38</accession>
<name>X1PH38_9ZZZZ</name>
<dbReference type="AlphaFoldDB" id="X1PH38"/>
<proteinExistence type="predicted"/>
<comment type="caution">
    <text evidence="1">The sequence shown here is derived from an EMBL/GenBank/DDBJ whole genome shotgun (WGS) entry which is preliminary data.</text>
</comment>
<dbReference type="Gene3D" id="3.60.15.10">
    <property type="entry name" value="Ribonuclease Z/Hydroxyacylglutathione hydrolase-like"/>
    <property type="match status" value="1"/>
</dbReference>
<dbReference type="EMBL" id="BARV01027835">
    <property type="protein sequence ID" value="GAI41801.1"/>
    <property type="molecule type" value="Genomic_DNA"/>
</dbReference>
<protein>
    <submittedName>
        <fullName evidence="1">Uncharacterized protein</fullName>
    </submittedName>
</protein>
<feature type="non-terminal residue" evidence="1">
    <location>
        <position position="173"/>
    </location>
</feature>
<dbReference type="InterPro" id="IPR036866">
    <property type="entry name" value="RibonucZ/Hydroxyglut_hydro"/>
</dbReference>
<dbReference type="GO" id="GO:0042781">
    <property type="term" value="F:3'-tRNA processing endoribonuclease activity"/>
    <property type="evidence" value="ECO:0007669"/>
    <property type="project" value="TreeGrafter"/>
</dbReference>